<keyword evidence="3" id="KW-1185">Reference proteome</keyword>
<dbReference type="GO" id="GO:0008667">
    <property type="term" value="F:2,3-dihydro-2,3-dihydroxybenzoate dehydrogenase activity"/>
    <property type="evidence" value="ECO:0007669"/>
    <property type="project" value="InterPro"/>
</dbReference>
<evidence type="ECO:0000256" key="1">
    <source>
        <dbReference type="ARBA" id="ARBA00006484"/>
    </source>
</evidence>
<dbReference type="Gene3D" id="3.40.50.720">
    <property type="entry name" value="NAD(P)-binding Rossmann-like Domain"/>
    <property type="match status" value="1"/>
</dbReference>
<dbReference type="RefSeq" id="WP_282588045.1">
    <property type="nucleotide sequence ID" value="NZ_JAMOIM010000030.1"/>
</dbReference>
<proteinExistence type="inferred from homology"/>
<gene>
    <name evidence="2" type="ORF">M8523_27245</name>
</gene>
<dbReference type="InterPro" id="IPR050259">
    <property type="entry name" value="SDR"/>
</dbReference>
<comment type="caution">
    <text evidence="2">The sequence shown here is derived from an EMBL/GenBank/DDBJ whole genome shotgun (WGS) entry which is preliminary data.</text>
</comment>
<sequence length="119" mass="12214">MLGASKGLGKAVALALLAEGAAVTTAAPMRDAIEGWKAELPGDQAARLTVHDLDLFESLLPAGVDVLVNNCGGPAPGGVVGTPSDTWSRAFASMAGAVFQLTDRMIGPTLDRQWGRIIT</sequence>
<accession>A0AA41Z2L8</accession>
<evidence type="ECO:0000313" key="2">
    <source>
        <dbReference type="EMBL" id="MCW6511670.1"/>
    </source>
</evidence>
<dbReference type="Proteomes" id="UP001165667">
    <property type="component" value="Unassembled WGS sequence"/>
</dbReference>
<dbReference type="PANTHER" id="PTHR42879">
    <property type="entry name" value="3-OXOACYL-(ACYL-CARRIER-PROTEIN) REDUCTASE"/>
    <property type="match status" value="1"/>
</dbReference>
<dbReference type="Pfam" id="PF00106">
    <property type="entry name" value="adh_short"/>
    <property type="match status" value="1"/>
</dbReference>
<dbReference type="InterPro" id="IPR036291">
    <property type="entry name" value="NAD(P)-bd_dom_sf"/>
</dbReference>
<dbReference type="SUPFAM" id="SSF51735">
    <property type="entry name" value="NAD(P)-binding Rossmann-fold domains"/>
    <property type="match status" value="1"/>
</dbReference>
<dbReference type="PRINTS" id="PR01397">
    <property type="entry name" value="DHBDHDRGNASE"/>
</dbReference>
<dbReference type="InterPro" id="IPR002347">
    <property type="entry name" value="SDR_fam"/>
</dbReference>
<dbReference type="EMBL" id="JAMOIM010000030">
    <property type="protein sequence ID" value="MCW6511670.1"/>
    <property type="molecule type" value="Genomic_DNA"/>
</dbReference>
<name>A0AA41Z2L8_9HYPH</name>
<protein>
    <submittedName>
        <fullName evidence="2">SDR family NAD(P)-dependent oxidoreductase</fullName>
    </submittedName>
</protein>
<dbReference type="GO" id="GO:0019290">
    <property type="term" value="P:siderophore biosynthetic process"/>
    <property type="evidence" value="ECO:0007669"/>
    <property type="project" value="InterPro"/>
</dbReference>
<dbReference type="AlphaFoldDB" id="A0AA41Z2L8"/>
<reference evidence="2" key="1">
    <citation type="submission" date="2022-05" db="EMBL/GenBank/DDBJ databases">
        <authorList>
            <person name="Pankratov T."/>
        </authorList>
    </citation>
    <scope>NUCLEOTIDE SEQUENCE</scope>
    <source>
        <strain evidence="2">BP6-180914</strain>
    </source>
</reference>
<dbReference type="InterPro" id="IPR003560">
    <property type="entry name" value="DHB_DH"/>
</dbReference>
<dbReference type="PANTHER" id="PTHR42879:SF6">
    <property type="entry name" value="NADPH-DEPENDENT REDUCTASE BACG"/>
    <property type="match status" value="1"/>
</dbReference>
<evidence type="ECO:0000313" key="3">
    <source>
        <dbReference type="Proteomes" id="UP001165667"/>
    </source>
</evidence>
<organism evidence="2 3">
    <name type="scientific">Lichenifustis flavocetrariae</name>
    <dbReference type="NCBI Taxonomy" id="2949735"/>
    <lineage>
        <taxon>Bacteria</taxon>
        <taxon>Pseudomonadati</taxon>
        <taxon>Pseudomonadota</taxon>
        <taxon>Alphaproteobacteria</taxon>
        <taxon>Hyphomicrobiales</taxon>
        <taxon>Lichenihabitantaceae</taxon>
        <taxon>Lichenifustis</taxon>
    </lineage>
</organism>
<comment type="similarity">
    <text evidence="1">Belongs to the short-chain dehydrogenases/reductases (SDR) family.</text>
</comment>